<dbReference type="PATRIC" id="fig|1348663.4.peg.591"/>
<gene>
    <name evidence="10" type="ORF">KCH_06210</name>
</gene>
<feature type="transmembrane region" description="Helical" evidence="9">
    <location>
        <begin position="52"/>
        <end position="71"/>
    </location>
</feature>
<feature type="region of interest" description="Disordered" evidence="8">
    <location>
        <begin position="1"/>
        <end position="36"/>
    </location>
</feature>
<dbReference type="GO" id="GO:0022857">
    <property type="term" value="F:transmembrane transporter activity"/>
    <property type="evidence" value="ECO:0007669"/>
    <property type="project" value="InterPro"/>
</dbReference>
<dbReference type="GO" id="GO:0005886">
    <property type="term" value="C:plasma membrane"/>
    <property type="evidence" value="ECO:0007669"/>
    <property type="project" value="UniProtKB-SubCell"/>
</dbReference>
<keyword evidence="6 9" id="KW-1133">Transmembrane helix</keyword>
<dbReference type="InterPro" id="IPR037294">
    <property type="entry name" value="ABC_BtuC-like"/>
</dbReference>
<name>A0A066Z1F7_9ACTN</name>
<dbReference type="AlphaFoldDB" id="A0A066Z1F7"/>
<dbReference type="PANTHER" id="PTHR30472">
    <property type="entry name" value="FERRIC ENTEROBACTIN TRANSPORT SYSTEM PERMEASE PROTEIN"/>
    <property type="match status" value="1"/>
</dbReference>
<evidence type="ECO:0000256" key="5">
    <source>
        <dbReference type="ARBA" id="ARBA00022692"/>
    </source>
</evidence>
<dbReference type="Pfam" id="PF01032">
    <property type="entry name" value="FecCD"/>
    <property type="match status" value="1"/>
</dbReference>
<dbReference type="Proteomes" id="UP000027178">
    <property type="component" value="Unassembled WGS sequence"/>
</dbReference>
<feature type="compositionally biased region" description="Low complexity" evidence="8">
    <location>
        <begin position="22"/>
        <end position="36"/>
    </location>
</feature>
<evidence type="ECO:0000256" key="2">
    <source>
        <dbReference type="ARBA" id="ARBA00007935"/>
    </source>
</evidence>
<feature type="transmembrane region" description="Helical" evidence="9">
    <location>
        <begin position="161"/>
        <end position="180"/>
    </location>
</feature>
<dbReference type="Gene3D" id="1.10.3470.10">
    <property type="entry name" value="ABC transporter involved in vitamin B12 uptake, BtuC"/>
    <property type="match status" value="1"/>
</dbReference>
<dbReference type="eggNOG" id="COG4779">
    <property type="taxonomic scope" value="Bacteria"/>
</dbReference>
<dbReference type="EMBL" id="JNBY01000025">
    <property type="protein sequence ID" value="KDN87608.1"/>
    <property type="molecule type" value="Genomic_DNA"/>
</dbReference>
<keyword evidence="5 9" id="KW-0812">Transmembrane</keyword>
<keyword evidence="7 9" id="KW-0472">Membrane</keyword>
<evidence type="ECO:0000256" key="3">
    <source>
        <dbReference type="ARBA" id="ARBA00022448"/>
    </source>
</evidence>
<evidence type="ECO:0008006" key="12">
    <source>
        <dbReference type="Google" id="ProtNLM"/>
    </source>
</evidence>
<comment type="caution">
    <text evidence="10">The sequence shown here is derived from an EMBL/GenBank/DDBJ whole genome shotgun (WGS) entry which is preliminary data.</text>
</comment>
<dbReference type="SUPFAM" id="SSF81345">
    <property type="entry name" value="ABC transporter involved in vitamin B12 uptake, BtuC"/>
    <property type="match status" value="1"/>
</dbReference>
<protein>
    <recommendedName>
        <fullName evidence="12">ABC transporter permease</fullName>
    </recommendedName>
</protein>
<proteinExistence type="inferred from homology"/>
<feature type="transmembrane region" description="Helical" evidence="9">
    <location>
        <begin position="318"/>
        <end position="339"/>
    </location>
</feature>
<evidence type="ECO:0000256" key="6">
    <source>
        <dbReference type="ARBA" id="ARBA00022989"/>
    </source>
</evidence>
<feature type="transmembrane region" description="Helical" evidence="9">
    <location>
        <begin position="107"/>
        <end position="125"/>
    </location>
</feature>
<feature type="transmembrane region" description="Helical" evidence="9">
    <location>
        <begin position="351"/>
        <end position="368"/>
    </location>
</feature>
<comment type="similarity">
    <text evidence="2">Belongs to the binding-protein-dependent transport system permease family. FecCD subfamily.</text>
</comment>
<evidence type="ECO:0000313" key="10">
    <source>
        <dbReference type="EMBL" id="KDN87608.1"/>
    </source>
</evidence>
<reference evidence="10 11" key="1">
    <citation type="submission" date="2014-05" db="EMBL/GenBank/DDBJ databases">
        <title>Draft Genome Sequence of Kitasatospora cheerisanensis KCTC 2395.</title>
        <authorList>
            <person name="Nam D.H."/>
        </authorList>
    </citation>
    <scope>NUCLEOTIDE SEQUENCE [LARGE SCALE GENOMIC DNA]</scope>
    <source>
        <strain evidence="10 11">KCTC 2395</strain>
    </source>
</reference>
<sequence>MKPLLPVDRTADGRTAGDSTALGRTPGLPLPGGRAPRLPLPGGRSLRLYPRAVLVGGLLLLLLLGAAAWTLTAGDYPLPVREVLDILGGGGRRADRYIVMEVRLPRMLTALLVGAALGLAGALFQTLARNPLGSPDVIGFTVGSATGALTVILLIGGGAAFVAGGAVVGGLVTSLLVYLLARRGGTQGHRLVLVGIGLSSLLSSLNAYLIARASFGDAQSAAVWLTGSLNARGWEHCTPLALALLVLLPAALLLGRPLRMLEMGDETAASLGVRTELVRIRLVLIGVALTAAATAAAGPVPFIALIAPQAVRRLTRTAGPNLLGSALLGALLLALSDLAAQRLLAPTQLPVGVLTGIIGGAYLVWLITRQWRRPA</sequence>
<keyword evidence="3" id="KW-0813">Transport</keyword>
<dbReference type="InterPro" id="IPR000522">
    <property type="entry name" value="ABC_transptr_permease_BtuC"/>
</dbReference>
<dbReference type="GO" id="GO:0033214">
    <property type="term" value="P:siderophore-iron import into cell"/>
    <property type="evidence" value="ECO:0007669"/>
    <property type="project" value="TreeGrafter"/>
</dbReference>
<evidence type="ECO:0000313" key="11">
    <source>
        <dbReference type="Proteomes" id="UP000027178"/>
    </source>
</evidence>
<feature type="transmembrane region" description="Helical" evidence="9">
    <location>
        <begin position="192"/>
        <end position="213"/>
    </location>
</feature>
<dbReference type="HOGENOM" id="CLU_013016_1_1_11"/>
<evidence type="ECO:0000256" key="7">
    <source>
        <dbReference type="ARBA" id="ARBA00023136"/>
    </source>
</evidence>
<evidence type="ECO:0000256" key="4">
    <source>
        <dbReference type="ARBA" id="ARBA00022475"/>
    </source>
</evidence>
<evidence type="ECO:0000256" key="9">
    <source>
        <dbReference type="SAM" id="Phobius"/>
    </source>
</evidence>
<evidence type="ECO:0000256" key="1">
    <source>
        <dbReference type="ARBA" id="ARBA00004651"/>
    </source>
</evidence>
<dbReference type="PANTHER" id="PTHR30472:SF24">
    <property type="entry name" value="FERRIC ENTEROBACTIN TRANSPORT SYSTEM PERMEASE PROTEIN FEPG"/>
    <property type="match status" value="1"/>
</dbReference>
<comment type="subcellular location">
    <subcellularLocation>
        <location evidence="1">Cell membrane</location>
        <topology evidence="1">Multi-pass membrane protein</topology>
    </subcellularLocation>
</comment>
<dbReference type="FunFam" id="1.10.3470.10:FF:000001">
    <property type="entry name" value="Vitamin B12 ABC transporter permease BtuC"/>
    <property type="match status" value="1"/>
</dbReference>
<keyword evidence="11" id="KW-1185">Reference proteome</keyword>
<feature type="transmembrane region" description="Helical" evidence="9">
    <location>
        <begin position="137"/>
        <end position="155"/>
    </location>
</feature>
<accession>A0A066Z1F7</accession>
<evidence type="ECO:0000256" key="8">
    <source>
        <dbReference type="SAM" id="MobiDB-lite"/>
    </source>
</evidence>
<organism evidence="10 11">
    <name type="scientific">Kitasatospora cheerisanensis KCTC 2395</name>
    <dbReference type="NCBI Taxonomy" id="1348663"/>
    <lineage>
        <taxon>Bacteria</taxon>
        <taxon>Bacillati</taxon>
        <taxon>Actinomycetota</taxon>
        <taxon>Actinomycetes</taxon>
        <taxon>Kitasatosporales</taxon>
        <taxon>Streptomycetaceae</taxon>
        <taxon>Kitasatospora</taxon>
    </lineage>
</organism>
<keyword evidence="4" id="KW-1003">Cell membrane</keyword>
<feature type="transmembrane region" description="Helical" evidence="9">
    <location>
        <begin position="282"/>
        <end position="306"/>
    </location>
</feature>